<dbReference type="EMBL" id="MK500604">
    <property type="protein sequence ID" value="QBK93723.1"/>
    <property type="molecule type" value="Genomic_DNA"/>
</dbReference>
<organism evidence="3">
    <name type="scientific">Pithovirus LCPAC406</name>
    <dbReference type="NCBI Taxonomy" id="2506599"/>
    <lineage>
        <taxon>Viruses</taxon>
        <taxon>Pithoviruses</taxon>
    </lineage>
</organism>
<proteinExistence type="predicted"/>
<keyword evidence="1" id="KW-0175">Coiled coil</keyword>
<dbReference type="PANTHER" id="PTHR32114:SF2">
    <property type="entry name" value="ABC TRANSPORTER ABCH.3"/>
    <property type="match status" value="1"/>
</dbReference>
<feature type="coiled-coil region" evidence="1">
    <location>
        <begin position="626"/>
        <end position="682"/>
    </location>
</feature>
<feature type="domain" description="RecF/RecN/SMC N-terminal" evidence="2">
    <location>
        <begin position="2"/>
        <end position="840"/>
    </location>
</feature>
<sequence>MELSLFNFKCYKGLTVFNFIQGINLISGVSGSGKSTILHAIEWCLYKRSIVKRFLTKNARVILKFSSFTINRSANGVCTEKVFIENIFGSNLVFQGTSYVSQNTRNKLIPGTTASVDKNIMEAFNHLTFRENPNDIISNIINIKKICKVKHEITLSRLVDSKSTIKRHYSDEYINSNRDSEIDETNKISDRLYHLKELTEQLEPISRKDRDTKISIEAFNEKLEELSKQRDILPLHKMKTFKSIEKEIFNRLIPRELIGRSFSQDDMKRMFSDYVSYERMKHQLEEVDLQADEVEEEIGLLEYAKLYEAQREYEFLDSTQDVYSTFMATRILINSLKTRESILSEYGFVPDIELVESEIEIWRKIISIRTVSPELIENEDEYRWIIHEQMTRLVNGVEFNPVQKRRVLELEIQDRLKDRIVPDADKSMNCPNCDLVLTLINDRLFIVHKIIHNGDLNAEREKLRKMNEVKDLKIFPAKRVSVLESQYMIKDVDKAFRTGKLIRELRQSLTLRMNQDKLMSLLEKLKQSSEGNLKEEEGKLVYYSNLLLVCQNRDKLGPTLHKFKCDPDPDRLRALKDIKITNRRGISMEIMTLCNEYKDSVLDIIFPIFDDPIYKSNTTDDLIQLKKILKNELSGVQEEYKFLSKEIKSLSSKINKLSETLIQNINDRYEKAKKDYSTALKEVELIKFLDDWKIYINAEKDESRLKIRGETASSLLTLARQVEHDILISFINTINGYLENILNEIFPDACVILNMIDQRCKLRIYIRGIEREKITSLSGGEHDRVSIALTIAYSISWQSPLIMLDECFSSLDSSLKSKCINMIRTHCPDKIIIIVSHEEEHGLYDSVIEL</sequence>
<evidence type="ECO:0000313" key="3">
    <source>
        <dbReference type="EMBL" id="QBK93723.1"/>
    </source>
</evidence>
<evidence type="ECO:0000259" key="2">
    <source>
        <dbReference type="Pfam" id="PF02463"/>
    </source>
</evidence>
<dbReference type="Pfam" id="PF02463">
    <property type="entry name" value="SMC_N"/>
    <property type="match status" value="1"/>
</dbReference>
<dbReference type="InterPro" id="IPR003395">
    <property type="entry name" value="RecF/RecN/SMC_N"/>
</dbReference>
<protein>
    <submittedName>
        <fullName evidence="3">Chromosome segregation ATPase</fullName>
    </submittedName>
</protein>
<feature type="coiled-coil region" evidence="1">
    <location>
        <begin position="277"/>
        <end position="304"/>
    </location>
</feature>
<gene>
    <name evidence="3" type="ORF">LCPAC406_00370</name>
</gene>
<accession>A0A481ZCQ3</accession>
<dbReference type="CDD" id="cd00267">
    <property type="entry name" value="ABC_ATPase"/>
    <property type="match status" value="1"/>
</dbReference>
<evidence type="ECO:0000256" key="1">
    <source>
        <dbReference type="SAM" id="Coils"/>
    </source>
</evidence>
<dbReference type="InterPro" id="IPR027417">
    <property type="entry name" value="P-loop_NTPase"/>
</dbReference>
<dbReference type="Gene3D" id="3.40.50.300">
    <property type="entry name" value="P-loop containing nucleotide triphosphate hydrolases"/>
    <property type="match status" value="2"/>
</dbReference>
<dbReference type="SUPFAM" id="SSF52540">
    <property type="entry name" value="P-loop containing nucleoside triphosphate hydrolases"/>
    <property type="match status" value="1"/>
</dbReference>
<name>A0A481ZCQ3_9VIRU</name>
<dbReference type="PANTHER" id="PTHR32114">
    <property type="entry name" value="ABC TRANSPORTER ABCH.3"/>
    <property type="match status" value="1"/>
</dbReference>
<reference evidence="3" key="1">
    <citation type="journal article" date="2019" name="MBio">
        <title>Virus Genomes from Deep Sea Sediments Expand the Ocean Megavirome and Support Independent Origins of Viral Gigantism.</title>
        <authorList>
            <person name="Backstrom D."/>
            <person name="Yutin N."/>
            <person name="Jorgensen S.L."/>
            <person name="Dharamshi J."/>
            <person name="Homa F."/>
            <person name="Zaremba-Niedwiedzka K."/>
            <person name="Spang A."/>
            <person name="Wolf Y.I."/>
            <person name="Koonin E.V."/>
            <person name="Ettema T.J."/>
        </authorList>
    </citation>
    <scope>NUCLEOTIDE SEQUENCE</scope>
</reference>